<keyword evidence="8" id="KW-0186">Copper</keyword>
<evidence type="ECO:0000256" key="7">
    <source>
        <dbReference type="ARBA" id="ARBA00023002"/>
    </source>
</evidence>
<keyword evidence="10" id="KW-1015">Disulfide bond</keyword>
<comment type="catalytic activity">
    <reaction evidence="14">
        <text>[(1-&gt;4)-beta-D-glucosyl]n+m + reduced acceptor + O2 = 4-dehydro-beta-D-glucosyl-[(1-&gt;4)-beta-D-glucosyl]n-1 + [(1-&gt;4)-beta-D-glucosyl]m + acceptor + H2O.</text>
        <dbReference type="EC" id="1.14.99.56"/>
    </reaction>
</comment>
<evidence type="ECO:0000256" key="10">
    <source>
        <dbReference type="ARBA" id="ARBA00023157"/>
    </source>
</evidence>
<dbReference type="PANTHER" id="PTHR33353:SF10">
    <property type="entry name" value="ENDO-BETA-1,4-GLUCANASE D"/>
    <property type="match status" value="1"/>
</dbReference>
<dbReference type="InterPro" id="IPR005103">
    <property type="entry name" value="AA9_LPMO"/>
</dbReference>
<keyword evidence="7" id="KW-0560">Oxidoreductase</keyword>
<sequence>MSRFLIIGTALLASNVAAHGYLKTFTLDGVDYEGFSRWKPSPDPNAIGWSFSTEDEGPEMDISSPDFVCRRGAEASKNYGEIAAGSTASIFWTSDDKEINLNGWAESHRGPVITYIAPCNGDCASVDKTQLKWTKIAEEGLVSGPPHTEGVWATDKLRENGGVNSATIPSSIAPGKYVIRNELIALHRAHLSEPEFYMQCGNIEVTGSGTDNLSGSGDVASQLYSTSDEQIFGFSVYDNRGDSWKIPGPALYKGVQAKRSKIAVKYHV</sequence>
<feature type="signal peptide" evidence="16">
    <location>
        <begin position="1"/>
        <end position="18"/>
    </location>
</feature>
<dbReference type="Proteomes" id="UP000720189">
    <property type="component" value="Unassembled WGS sequence"/>
</dbReference>
<comment type="subcellular location">
    <subcellularLocation>
        <location evidence="2">Secreted</location>
    </subcellularLocation>
</comment>
<dbReference type="RefSeq" id="XP_046047908.1">
    <property type="nucleotide sequence ID" value="XM_046190290.1"/>
</dbReference>
<evidence type="ECO:0000256" key="16">
    <source>
        <dbReference type="SAM" id="SignalP"/>
    </source>
</evidence>
<dbReference type="Gene3D" id="2.70.50.70">
    <property type="match status" value="1"/>
</dbReference>
<proteinExistence type="inferred from homology"/>
<keyword evidence="5 16" id="KW-0732">Signal</keyword>
<keyword evidence="18" id="KW-0378">Hydrolase</keyword>
<evidence type="ECO:0000256" key="5">
    <source>
        <dbReference type="ARBA" id="ARBA00022729"/>
    </source>
</evidence>
<evidence type="ECO:0000256" key="6">
    <source>
        <dbReference type="ARBA" id="ARBA00023001"/>
    </source>
</evidence>
<evidence type="ECO:0000259" key="17">
    <source>
        <dbReference type="Pfam" id="PF03443"/>
    </source>
</evidence>
<evidence type="ECO:0000256" key="3">
    <source>
        <dbReference type="ARBA" id="ARBA00022525"/>
    </source>
</evidence>
<gene>
    <name evidence="18" type="ORF">BKA55DRAFT_540646</name>
</gene>
<dbReference type="AlphaFoldDB" id="A0A9P9GZ28"/>
<evidence type="ECO:0000313" key="18">
    <source>
        <dbReference type="EMBL" id="KAH7247325.1"/>
    </source>
</evidence>
<evidence type="ECO:0000256" key="12">
    <source>
        <dbReference type="ARBA" id="ARBA00023326"/>
    </source>
</evidence>
<organism evidence="18 19">
    <name type="scientific">Fusarium redolens</name>
    <dbReference type="NCBI Taxonomy" id="48865"/>
    <lineage>
        <taxon>Eukaryota</taxon>
        <taxon>Fungi</taxon>
        <taxon>Dikarya</taxon>
        <taxon>Ascomycota</taxon>
        <taxon>Pezizomycotina</taxon>
        <taxon>Sordariomycetes</taxon>
        <taxon>Hypocreomycetidae</taxon>
        <taxon>Hypocreales</taxon>
        <taxon>Nectriaceae</taxon>
        <taxon>Fusarium</taxon>
        <taxon>Fusarium redolens species complex</taxon>
    </lineage>
</organism>
<evidence type="ECO:0000256" key="4">
    <source>
        <dbReference type="ARBA" id="ARBA00022723"/>
    </source>
</evidence>
<keyword evidence="6" id="KW-0136">Cellulose degradation</keyword>
<evidence type="ECO:0000256" key="9">
    <source>
        <dbReference type="ARBA" id="ARBA00023033"/>
    </source>
</evidence>
<dbReference type="GO" id="GO:0005576">
    <property type="term" value="C:extracellular region"/>
    <property type="evidence" value="ECO:0007669"/>
    <property type="project" value="UniProtKB-SubCell"/>
</dbReference>
<feature type="chain" id="PRO_5040275401" description="lytic cellulose monooxygenase (C4-dehydrogenating)" evidence="16">
    <location>
        <begin position="19"/>
        <end position="268"/>
    </location>
</feature>
<dbReference type="InterPro" id="IPR049892">
    <property type="entry name" value="AA9"/>
</dbReference>
<keyword evidence="19" id="KW-1185">Reference proteome</keyword>
<dbReference type="GO" id="GO:0016787">
    <property type="term" value="F:hydrolase activity"/>
    <property type="evidence" value="ECO:0007669"/>
    <property type="project" value="UniProtKB-KW"/>
</dbReference>
<dbReference type="GO" id="GO:0030245">
    <property type="term" value="P:cellulose catabolic process"/>
    <property type="evidence" value="ECO:0007669"/>
    <property type="project" value="UniProtKB-KW"/>
</dbReference>
<dbReference type="GO" id="GO:0046872">
    <property type="term" value="F:metal ion binding"/>
    <property type="evidence" value="ECO:0007669"/>
    <property type="project" value="UniProtKB-KW"/>
</dbReference>
<dbReference type="Pfam" id="PF03443">
    <property type="entry name" value="AA9"/>
    <property type="match status" value="1"/>
</dbReference>
<reference evidence="18" key="1">
    <citation type="journal article" date="2021" name="Nat. Commun.">
        <title>Genetic determinants of endophytism in the Arabidopsis root mycobiome.</title>
        <authorList>
            <person name="Mesny F."/>
            <person name="Miyauchi S."/>
            <person name="Thiergart T."/>
            <person name="Pickel B."/>
            <person name="Atanasova L."/>
            <person name="Karlsson M."/>
            <person name="Huettel B."/>
            <person name="Barry K.W."/>
            <person name="Haridas S."/>
            <person name="Chen C."/>
            <person name="Bauer D."/>
            <person name="Andreopoulos W."/>
            <person name="Pangilinan J."/>
            <person name="LaButti K."/>
            <person name="Riley R."/>
            <person name="Lipzen A."/>
            <person name="Clum A."/>
            <person name="Drula E."/>
            <person name="Henrissat B."/>
            <person name="Kohler A."/>
            <person name="Grigoriev I.V."/>
            <person name="Martin F.M."/>
            <person name="Hacquard S."/>
        </authorList>
    </citation>
    <scope>NUCLEOTIDE SEQUENCE</scope>
    <source>
        <strain evidence="18">MPI-CAGE-AT-0023</strain>
    </source>
</reference>
<dbReference type="PANTHER" id="PTHR33353">
    <property type="entry name" value="PUTATIVE (AFU_ORTHOLOGUE AFUA_1G12560)-RELATED"/>
    <property type="match status" value="1"/>
</dbReference>
<accession>A0A9P9GZ28</accession>
<dbReference type="EMBL" id="JAGMUX010000010">
    <property type="protein sequence ID" value="KAH7247325.1"/>
    <property type="molecule type" value="Genomic_DNA"/>
</dbReference>
<evidence type="ECO:0000313" key="19">
    <source>
        <dbReference type="Proteomes" id="UP000720189"/>
    </source>
</evidence>
<comment type="similarity">
    <text evidence="13">Belongs to the polysaccharide monooxygenase AA9 family.</text>
</comment>
<dbReference type="OrthoDB" id="4849160at2759"/>
<keyword evidence="11" id="KW-0119">Carbohydrate metabolism</keyword>
<keyword evidence="12" id="KW-0624">Polysaccharide degradation</keyword>
<dbReference type="EC" id="1.14.99.56" evidence="15"/>
<keyword evidence="3" id="KW-0964">Secreted</keyword>
<comment type="caution">
    <text evidence="18">The sequence shown here is derived from an EMBL/GenBank/DDBJ whole genome shotgun (WGS) entry which is preliminary data.</text>
</comment>
<keyword evidence="4" id="KW-0479">Metal-binding</keyword>
<evidence type="ECO:0000256" key="15">
    <source>
        <dbReference type="ARBA" id="ARBA00047174"/>
    </source>
</evidence>
<evidence type="ECO:0000256" key="11">
    <source>
        <dbReference type="ARBA" id="ARBA00023277"/>
    </source>
</evidence>
<evidence type="ECO:0000256" key="8">
    <source>
        <dbReference type="ARBA" id="ARBA00023008"/>
    </source>
</evidence>
<dbReference type="GeneID" id="70220244"/>
<dbReference type="CDD" id="cd21175">
    <property type="entry name" value="LPMO_AA9"/>
    <property type="match status" value="1"/>
</dbReference>
<comment type="cofactor">
    <cofactor evidence="1">
        <name>Cu(2+)</name>
        <dbReference type="ChEBI" id="CHEBI:29036"/>
    </cofactor>
</comment>
<evidence type="ECO:0000256" key="13">
    <source>
        <dbReference type="ARBA" id="ARBA00044502"/>
    </source>
</evidence>
<keyword evidence="9" id="KW-0503">Monooxygenase</keyword>
<evidence type="ECO:0000256" key="2">
    <source>
        <dbReference type="ARBA" id="ARBA00004613"/>
    </source>
</evidence>
<dbReference type="GO" id="GO:0004497">
    <property type="term" value="F:monooxygenase activity"/>
    <property type="evidence" value="ECO:0007669"/>
    <property type="project" value="UniProtKB-KW"/>
</dbReference>
<protein>
    <recommendedName>
        <fullName evidence="15">lytic cellulose monooxygenase (C4-dehydrogenating)</fullName>
        <ecNumber evidence="15">1.14.99.56</ecNumber>
    </recommendedName>
</protein>
<evidence type="ECO:0000256" key="14">
    <source>
        <dbReference type="ARBA" id="ARBA00045077"/>
    </source>
</evidence>
<evidence type="ECO:0000256" key="1">
    <source>
        <dbReference type="ARBA" id="ARBA00001973"/>
    </source>
</evidence>
<feature type="domain" description="Auxiliary Activity family 9 catalytic" evidence="17">
    <location>
        <begin position="19"/>
        <end position="238"/>
    </location>
</feature>
<name>A0A9P9GZ28_FUSRE</name>